<dbReference type="EMBL" id="CAFBOK010000001">
    <property type="protein sequence ID" value="CAB4969973.1"/>
    <property type="molecule type" value="Genomic_DNA"/>
</dbReference>
<dbReference type="EMBL" id="CAFBNJ010000005">
    <property type="protein sequence ID" value="CAB4940947.1"/>
    <property type="molecule type" value="Genomic_DNA"/>
</dbReference>
<evidence type="ECO:0000313" key="7">
    <source>
        <dbReference type="EMBL" id="CAB4801575.1"/>
    </source>
</evidence>
<organism evidence="2">
    <name type="scientific">freshwater metagenome</name>
    <dbReference type="NCBI Taxonomy" id="449393"/>
    <lineage>
        <taxon>unclassified sequences</taxon>
        <taxon>metagenomes</taxon>
        <taxon>ecological metagenomes</taxon>
    </lineage>
</organism>
<protein>
    <submittedName>
        <fullName evidence="2">Unannotated protein</fullName>
    </submittedName>
</protein>
<evidence type="ECO:0000313" key="6">
    <source>
        <dbReference type="EMBL" id="CAB4796348.1"/>
    </source>
</evidence>
<evidence type="ECO:0000313" key="3">
    <source>
        <dbReference type="EMBL" id="CAB4582623.1"/>
    </source>
</evidence>
<sequence>MTTTSHPNLNSREQHLDQAGNDRLGMSPELAVFDPDEIDDIIKFFHRWGFARIRNVYSDAELVALEQEMQQQQSELLTGTMDEKHGTVILDDPDALIEGEPFAHYVCHITECSDLAHVAVHAPVIVESMRRLLGENMWLLDYERFGVVYQDARPGKDSGYSRIGWHSDWQSGPHLTIWPSVAFTIHIDGTSPANGFLRVLPGSHLHNTEGMPLGFEKVLGEIALYVDRGDVLLHDAHLWHSAARATEDPPGGIRRHLRGSFHAGDRLQEGHGLEDFVKNAMR</sequence>
<dbReference type="EMBL" id="CAFBRD010000012">
    <property type="protein sequence ID" value="CAB5074880.1"/>
    <property type="molecule type" value="Genomic_DNA"/>
</dbReference>
<dbReference type="EMBL" id="CAEZVC010000013">
    <property type="protein sequence ID" value="CAB4616046.1"/>
    <property type="molecule type" value="Genomic_DNA"/>
</dbReference>
<dbReference type="SUPFAM" id="SSF51197">
    <property type="entry name" value="Clavaminate synthase-like"/>
    <property type="match status" value="1"/>
</dbReference>
<dbReference type="EMBL" id="CAESAL010000004">
    <property type="protein sequence ID" value="CAB4331157.1"/>
    <property type="molecule type" value="Genomic_DNA"/>
</dbReference>
<dbReference type="EMBL" id="CAEZTY010000020">
    <property type="protein sequence ID" value="CAB4582623.1"/>
    <property type="molecule type" value="Genomic_DNA"/>
</dbReference>
<evidence type="ECO:0000313" key="2">
    <source>
        <dbReference type="EMBL" id="CAB4370463.1"/>
    </source>
</evidence>
<evidence type="ECO:0000313" key="8">
    <source>
        <dbReference type="EMBL" id="CAB4940947.1"/>
    </source>
</evidence>
<dbReference type="Gene3D" id="2.60.120.620">
    <property type="entry name" value="q2cbj1_9rhob like domain"/>
    <property type="match status" value="1"/>
</dbReference>
<accession>A0A6J6AKF2</accession>
<evidence type="ECO:0000313" key="10">
    <source>
        <dbReference type="EMBL" id="CAB5074880.1"/>
    </source>
</evidence>
<dbReference type="AlphaFoldDB" id="A0A6J6AKF2"/>
<dbReference type="EMBL" id="CAEZXY010000028">
    <property type="protein sequence ID" value="CAB4706187.1"/>
    <property type="molecule type" value="Genomic_DNA"/>
</dbReference>
<evidence type="ECO:0000313" key="1">
    <source>
        <dbReference type="EMBL" id="CAB4331157.1"/>
    </source>
</evidence>
<evidence type="ECO:0000313" key="4">
    <source>
        <dbReference type="EMBL" id="CAB4616046.1"/>
    </source>
</evidence>
<dbReference type="EMBL" id="CAEUNJ010000006">
    <property type="protein sequence ID" value="CAB4370463.1"/>
    <property type="molecule type" value="Genomic_DNA"/>
</dbReference>
<proteinExistence type="predicted"/>
<dbReference type="EMBL" id="CAFAAM010000028">
    <property type="protein sequence ID" value="CAB4796348.1"/>
    <property type="molecule type" value="Genomic_DNA"/>
</dbReference>
<evidence type="ECO:0000313" key="5">
    <source>
        <dbReference type="EMBL" id="CAB4706187.1"/>
    </source>
</evidence>
<gene>
    <name evidence="3" type="ORF">UFOPK1762_00748</name>
    <name evidence="4" type="ORF">UFOPK1906_00377</name>
    <name evidence="5" type="ORF">UFOPK2624_00829</name>
    <name evidence="7" type="ORF">UFOPK2969_01501</name>
    <name evidence="6" type="ORF">UFOPK3010_00330</name>
    <name evidence="1" type="ORF">UFOPK3331_00193</name>
    <name evidence="8" type="ORF">UFOPK3785_00181</name>
    <name evidence="9" type="ORF">UFOPK3927_00005</name>
    <name evidence="2" type="ORF">UFOPK4201_00228</name>
    <name evidence="10" type="ORF">UFOPK4371_00392</name>
</gene>
<dbReference type="EMBL" id="CAFAAD010000140">
    <property type="protein sequence ID" value="CAB4801575.1"/>
    <property type="molecule type" value="Genomic_DNA"/>
</dbReference>
<dbReference type="Pfam" id="PF05721">
    <property type="entry name" value="PhyH"/>
    <property type="match status" value="1"/>
</dbReference>
<dbReference type="InterPro" id="IPR008775">
    <property type="entry name" value="Phytyl_CoA_dOase-like"/>
</dbReference>
<evidence type="ECO:0000313" key="9">
    <source>
        <dbReference type="EMBL" id="CAB4969973.1"/>
    </source>
</evidence>
<name>A0A6J6AKF2_9ZZZZ</name>
<reference evidence="2" key="1">
    <citation type="submission" date="2020-05" db="EMBL/GenBank/DDBJ databases">
        <authorList>
            <person name="Chiriac C."/>
            <person name="Salcher M."/>
            <person name="Ghai R."/>
            <person name="Kavagutti S V."/>
        </authorList>
    </citation>
    <scope>NUCLEOTIDE SEQUENCE</scope>
</reference>